<protein>
    <submittedName>
        <fullName evidence="1">Uncharacterized protein</fullName>
    </submittedName>
</protein>
<dbReference type="RefSeq" id="WP_091084754.1">
    <property type="nucleotide sequence ID" value="NZ_FNRD01000001.1"/>
</dbReference>
<dbReference type="EMBL" id="FNRD01000001">
    <property type="protein sequence ID" value="SEA04768.1"/>
    <property type="molecule type" value="Genomic_DNA"/>
</dbReference>
<evidence type="ECO:0000313" key="1">
    <source>
        <dbReference type="EMBL" id="SEA04768.1"/>
    </source>
</evidence>
<accession>A0A1H3Y1U8</accession>
<reference evidence="2" key="1">
    <citation type="submission" date="2016-10" db="EMBL/GenBank/DDBJ databases">
        <authorList>
            <person name="Varghese N."/>
            <person name="Submissions S."/>
        </authorList>
    </citation>
    <scope>NUCLEOTIDE SEQUENCE [LARGE SCALE GENOMIC DNA]</scope>
    <source>
        <strain evidence="2">DSM 22376</strain>
    </source>
</reference>
<name>A0A1H3Y1U8_9FLAO</name>
<dbReference type="Proteomes" id="UP000198951">
    <property type="component" value="Unassembled WGS sequence"/>
</dbReference>
<sequence length="85" mass="10167">MKGIILTNSSMTFYASISTIKLKWFLFEDLHTKLEFSLGILIDTVQYLKIHKVRFKIELIFLFFEFRKYYFTNSTANILKKTLSQ</sequence>
<gene>
    <name evidence="1" type="ORF">SAMN05443667_101739</name>
</gene>
<organism evidence="1 2">
    <name type="scientific">Flavobacterium gillisiae</name>
    <dbReference type="NCBI Taxonomy" id="150146"/>
    <lineage>
        <taxon>Bacteria</taxon>
        <taxon>Pseudomonadati</taxon>
        <taxon>Bacteroidota</taxon>
        <taxon>Flavobacteriia</taxon>
        <taxon>Flavobacteriales</taxon>
        <taxon>Flavobacteriaceae</taxon>
        <taxon>Flavobacterium</taxon>
    </lineage>
</organism>
<keyword evidence="2" id="KW-1185">Reference proteome</keyword>
<dbReference type="AlphaFoldDB" id="A0A1H3Y1U8"/>
<proteinExistence type="predicted"/>
<evidence type="ECO:0000313" key="2">
    <source>
        <dbReference type="Proteomes" id="UP000198951"/>
    </source>
</evidence>